<evidence type="ECO:0000256" key="10">
    <source>
        <dbReference type="ARBA" id="ARBA00023065"/>
    </source>
</evidence>
<dbReference type="Gene3D" id="3.40.50.300">
    <property type="entry name" value="P-loop containing nucleotide triphosphate hydrolases"/>
    <property type="match status" value="1"/>
</dbReference>
<evidence type="ECO:0000256" key="12">
    <source>
        <dbReference type="ARBA" id="ARBA00023136"/>
    </source>
</evidence>
<feature type="transmembrane region" description="Helical" evidence="17">
    <location>
        <begin position="510"/>
        <end position="529"/>
    </location>
</feature>
<dbReference type="PROSITE" id="PS51711">
    <property type="entry name" value="G_FEOB"/>
    <property type="match status" value="1"/>
</dbReference>
<keyword evidence="4" id="KW-0410">Iron transport</keyword>
<dbReference type="InterPro" id="IPR011642">
    <property type="entry name" value="Gate_dom"/>
</dbReference>
<keyword evidence="11 15" id="KW-0342">GTP-binding</keyword>
<protein>
    <recommendedName>
        <fullName evidence="13 14">Ferrous iron transport protein B</fullName>
    </recommendedName>
</protein>
<proteinExistence type="predicted"/>
<dbReference type="InterPro" id="IPR041069">
    <property type="entry name" value="FeoB_Cyto"/>
</dbReference>
<evidence type="ECO:0000256" key="2">
    <source>
        <dbReference type="ARBA" id="ARBA00022448"/>
    </source>
</evidence>
<name>A0A4E0QCU8_9EURY</name>
<dbReference type="GO" id="GO:0005886">
    <property type="term" value="C:plasma membrane"/>
    <property type="evidence" value="ECO:0007669"/>
    <property type="project" value="UniProtKB-SubCell"/>
</dbReference>
<feature type="transmembrane region" description="Helical" evidence="17">
    <location>
        <begin position="282"/>
        <end position="303"/>
    </location>
</feature>
<evidence type="ECO:0000256" key="15">
    <source>
        <dbReference type="PIRSR" id="PIRSR603373-1"/>
    </source>
</evidence>
<evidence type="ECO:0000256" key="4">
    <source>
        <dbReference type="ARBA" id="ARBA00022496"/>
    </source>
</evidence>
<feature type="binding site" evidence="16">
    <location>
        <position position="25"/>
    </location>
    <ligand>
        <name>Mg(2+)</name>
        <dbReference type="ChEBI" id="CHEBI:18420"/>
        <label>2</label>
    </ligand>
</feature>
<evidence type="ECO:0000256" key="3">
    <source>
        <dbReference type="ARBA" id="ARBA00022475"/>
    </source>
</evidence>
<keyword evidence="2" id="KW-0813">Transport</keyword>
<dbReference type="OrthoDB" id="85305at2157"/>
<comment type="subcellular location">
    <subcellularLocation>
        <location evidence="1">Cell inner membrane</location>
        <topology evidence="1">Multi-pass membrane protein</topology>
    </subcellularLocation>
</comment>
<organism evidence="19 20">
    <name type="scientific">Methanolobus halotolerans</name>
    <dbReference type="NCBI Taxonomy" id="2052935"/>
    <lineage>
        <taxon>Archaea</taxon>
        <taxon>Methanobacteriati</taxon>
        <taxon>Methanobacteriota</taxon>
        <taxon>Stenosarchaea group</taxon>
        <taxon>Methanomicrobia</taxon>
        <taxon>Methanosarcinales</taxon>
        <taxon>Methanosarcinaceae</taxon>
        <taxon>Methanolobus</taxon>
    </lineage>
</organism>
<evidence type="ECO:0000259" key="18">
    <source>
        <dbReference type="PROSITE" id="PS51711"/>
    </source>
</evidence>
<evidence type="ECO:0000256" key="14">
    <source>
        <dbReference type="NCBIfam" id="TIGR00437"/>
    </source>
</evidence>
<dbReference type="FunFam" id="3.40.50.300:FF:000426">
    <property type="entry name" value="Ferrous iron transport protein B"/>
    <property type="match status" value="1"/>
</dbReference>
<feature type="binding site" evidence="15">
    <location>
        <begin position="36"/>
        <end position="40"/>
    </location>
    <ligand>
        <name>GTP</name>
        <dbReference type="ChEBI" id="CHEBI:37565"/>
        <label>1</label>
    </ligand>
</feature>
<feature type="binding site" evidence="16">
    <location>
        <position position="22"/>
    </location>
    <ligand>
        <name>Mg(2+)</name>
        <dbReference type="ChEBI" id="CHEBI:18420"/>
        <label>1</label>
    </ligand>
</feature>
<keyword evidence="20" id="KW-1185">Reference proteome</keyword>
<keyword evidence="5" id="KW-0997">Cell inner membrane</keyword>
<keyword evidence="16" id="KW-0460">Magnesium</keyword>
<keyword evidence="8 17" id="KW-1133">Transmembrane helix</keyword>
<dbReference type="PANTHER" id="PTHR43185">
    <property type="entry name" value="FERROUS IRON TRANSPORT PROTEIN B"/>
    <property type="match status" value="1"/>
</dbReference>
<dbReference type="RefSeq" id="WP_135388733.1">
    <property type="nucleotide sequence ID" value="NZ_PGGK01000002.1"/>
</dbReference>
<evidence type="ECO:0000313" key="20">
    <source>
        <dbReference type="Proteomes" id="UP000297295"/>
    </source>
</evidence>
<feature type="binding site" evidence="15">
    <location>
        <begin position="117"/>
        <end position="120"/>
    </location>
    <ligand>
        <name>GTP</name>
        <dbReference type="ChEBI" id="CHEBI:37565"/>
        <label>1</label>
    </ligand>
</feature>
<evidence type="ECO:0000256" key="16">
    <source>
        <dbReference type="PIRSR" id="PIRSR603373-2"/>
    </source>
</evidence>
<evidence type="ECO:0000256" key="6">
    <source>
        <dbReference type="ARBA" id="ARBA00022692"/>
    </source>
</evidence>
<evidence type="ECO:0000256" key="7">
    <source>
        <dbReference type="ARBA" id="ARBA00022741"/>
    </source>
</evidence>
<comment type="caution">
    <text evidence="19">The sequence shown here is derived from an EMBL/GenBank/DDBJ whole genome shotgun (WGS) entry which is preliminary data.</text>
</comment>
<feature type="binding site" evidence="16">
    <location>
        <position position="23"/>
    </location>
    <ligand>
        <name>Mg(2+)</name>
        <dbReference type="ChEBI" id="CHEBI:18420"/>
        <label>2</label>
    </ligand>
</feature>
<feature type="transmembrane region" description="Helical" evidence="17">
    <location>
        <begin position="612"/>
        <end position="633"/>
    </location>
</feature>
<keyword evidence="7 15" id="KW-0547">Nucleotide-binding</keyword>
<feature type="transmembrane region" description="Helical" evidence="17">
    <location>
        <begin position="416"/>
        <end position="442"/>
    </location>
</feature>
<evidence type="ECO:0000256" key="13">
    <source>
        <dbReference type="ARBA" id="ARBA00031200"/>
    </source>
</evidence>
<dbReference type="InterPro" id="IPR006073">
    <property type="entry name" value="GTP-bd"/>
</dbReference>
<dbReference type="InterPro" id="IPR050860">
    <property type="entry name" value="FeoB_GTPase"/>
</dbReference>
<dbReference type="Pfam" id="PF17910">
    <property type="entry name" value="FeoB_Cyto"/>
    <property type="match status" value="1"/>
</dbReference>
<dbReference type="PRINTS" id="PR00326">
    <property type="entry name" value="GTP1OBG"/>
</dbReference>
<evidence type="ECO:0000256" key="9">
    <source>
        <dbReference type="ARBA" id="ARBA00023004"/>
    </source>
</evidence>
<feature type="transmembrane region" description="Helical" evidence="17">
    <location>
        <begin position="645"/>
        <end position="663"/>
    </location>
</feature>
<feature type="binding site" evidence="15">
    <location>
        <begin position="11"/>
        <end position="18"/>
    </location>
    <ligand>
        <name>GTP</name>
        <dbReference type="ChEBI" id="CHEBI:37565"/>
        <label>1</label>
    </ligand>
</feature>
<dbReference type="Proteomes" id="UP000297295">
    <property type="component" value="Unassembled WGS sequence"/>
</dbReference>
<keyword evidence="9" id="KW-0408">Iron</keyword>
<dbReference type="NCBIfam" id="TIGR00437">
    <property type="entry name" value="feoB"/>
    <property type="match status" value="1"/>
</dbReference>
<dbReference type="PANTHER" id="PTHR43185:SF1">
    <property type="entry name" value="FE(2+) TRANSPORTER FEOB"/>
    <property type="match status" value="1"/>
</dbReference>
<dbReference type="GO" id="GO:0005525">
    <property type="term" value="F:GTP binding"/>
    <property type="evidence" value="ECO:0007669"/>
    <property type="project" value="UniProtKB-KW"/>
</dbReference>
<keyword evidence="10" id="KW-0406">Ion transport</keyword>
<dbReference type="Pfam" id="PF07670">
    <property type="entry name" value="Gate"/>
    <property type="match status" value="2"/>
</dbReference>
<evidence type="ECO:0000256" key="5">
    <source>
        <dbReference type="ARBA" id="ARBA00022519"/>
    </source>
</evidence>
<dbReference type="GO" id="GO:0015093">
    <property type="term" value="F:ferrous iron transmembrane transporter activity"/>
    <property type="evidence" value="ECO:0007669"/>
    <property type="project" value="UniProtKB-UniRule"/>
</dbReference>
<dbReference type="Pfam" id="PF07664">
    <property type="entry name" value="FeoB_C"/>
    <property type="match status" value="1"/>
</dbReference>
<evidence type="ECO:0000313" key="19">
    <source>
        <dbReference type="EMBL" id="TGC11077.1"/>
    </source>
</evidence>
<feature type="transmembrane region" description="Helical" evidence="17">
    <location>
        <begin position="448"/>
        <end position="465"/>
    </location>
</feature>
<evidence type="ECO:0000256" key="8">
    <source>
        <dbReference type="ARBA" id="ARBA00022989"/>
    </source>
</evidence>
<gene>
    <name evidence="19" type="primary">feoB</name>
    <name evidence="19" type="ORF">CUN85_02710</name>
</gene>
<keyword evidence="3" id="KW-1003">Cell membrane</keyword>
<feature type="domain" description="FeoB-type G" evidence="18">
    <location>
        <begin position="4"/>
        <end position="166"/>
    </location>
</feature>
<dbReference type="CDD" id="cd01879">
    <property type="entry name" value="FeoB"/>
    <property type="match status" value="1"/>
</dbReference>
<dbReference type="InterPro" id="IPR003373">
    <property type="entry name" value="Fe2_transport_prot-B"/>
</dbReference>
<feature type="transmembrane region" description="Helical" evidence="17">
    <location>
        <begin position="382"/>
        <end position="404"/>
    </location>
</feature>
<dbReference type="EMBL" id="PGGK01000002">
    <property type="protein sequence ID" value="TGC11077.1"/>
    <property type="molecule type" value="Genomic_DNA"/>
</dbReference>
<dbReference type="InterPro" id="IPR027417">
    <property type="entry name" value="P-loop_NTPase"/>
</dbReference>
<dbReference type="AlphaFoldDB" id="A0A4E0QCU8"/>
<keyword evidence="6 17" id="KW-0812">Transmembrane</keyword>
<keyword evidence="16" id="KW-0479">Metal-binding</keyword>
<evidence type="ECO:0000256" key="1">
    <source>
        <dbReference type="ARBA" id="ARBA00004429"/>
    </source>
</evidence>
<sequence length="673" mass="73721">MAEKIIVALAGNPNVGKTSIFNAITGSKQHVGNWPGVTVEKKMGKRVHSDVEMEVVDLPGTYSLTAYSLDEIVARDFIIEEKPDIVVQVVDGTNLERNLYLTTQLMELGVKLVIALNMSDLVLSKGVHIDEAKMQEYLEVPVVSTIGSTGNGIHGLLDTIIERSSDKRVYGNTFDYEEDIEVRAEELEMILEKDPYFAHYPSRWFSLKLLEGDENILRKARGSESYPKIKNVLDNLDPDSFESRIADQRYGTIQFMLRQVCDINTSHLSGSDMVDRVVTNKYLGIPIFLSLMWAAFEVTFTFATPFMNMIDIFFAWLGEVTVSLISTDWLSSLIGEGIIAGVGSVLIFLPNILLLFFMLSIMEDSGYISRAAFIMDRVMSRIGLHGKSFIPLIMGFGCNVPAIMATRTIEDSRDRLITILVTPFISCGARLPVYVLLAGAFFGRDAGVVIFSLYALGILVALLSAKLMRGTVLRGEDAPFIMELPEYRIPTLRSGIIHMWERGKIYLKKAGGIILLGVVGVWLLASIPVPGSGGQFASGDIYGTTSSLLGAIGMLIEPLVAPLGFDWRIAVALLFGVVAKEIVVGSMGVLYGAGTNEENLAGILAAGAMSPLVGLGLMVFVLLYVPCFACIGVIKRETGSWKWTLFQLFYGTGLAWGLAFLVYQTGSRIGLLS</sequence>
<feature type="transmembrane region" description="Helical" evidence="17">
    <location>
        <begin position="541"/>
        <end position="560"/>
    </location>
</feature>
<dbReference type="Gene3D" id="1.10.287.1770">
    <property type="match status" value="1"/>
</dbReference>
<keyword evidence="12 17" id="KW-0472">Membrane</keyword>
<feature type="transmembrane region" description="Helical" evidence="17">
    <location>
        <begin position="572"/>
        <end position="592"/>
    </location>
</feature>
<feature type="transmembrane region" description="Helical" evidence="17">
    <location>
        <begin position="309"/>
        <end position="326"/>
    </location>
</feature>
<dbReference type="GO" id="GO:0046872">
    <property type="term" value="F:metal ion binding"/>
    <property type="evidence" value="ECO:0007669"/>
    <property type="project" value="UniProtKB-KW"/>
</dbReference>
<feature type="binding site" evidence="16">
    <location>
        <position position="26"/>
    </location>
    <ligand>
        <name>Mg(2+)</name>
        <dbReference type="ChEBI" id="CHEBI:18420"/>
        <label>2</label>
    </ligand>
</feature>
<dbReference type="InterPro" id="IPR011640">
    <property type="entry name" value="Fe2_transport_prot_B_C"/>
</dbReference>
<evidence type="ECO:0000256" key="11">
    <source>
        <dbReference type="ARBA" id="ARBA00023134"/>
    </source>
</evidence>
<feature type="binding site" evidence="15">
    <location>
        <begin position="57"/>
        <end position="60"/>
    </location>
    <ligand>
        <name>GTP</name>
        <dbReference type="ChEBI" id="CHEBI:37565"/>
        <label>1</label>
    </ligand>
</feature>
<evidence type="ECO:0000256" key="17">
    <source>
        <dbReference type="SAM" id="Phobius"/>
    </source>
</evidence>
<dbReference type="Pfam" id="PF02421">
    <property type="entry name" value="FeoB_N"/>
    <property type="match status" value="1"/>
</dbReference>
<feature type="transmembrane region" description="Helical" evidence="17">
    <location>
        <begin position="338"/>
        <end position="362"/>
    </location>
</feature>
<dbReference type="SUPFAM" id="SSF52540">
    <property type="entry name" value="P-loop containing nucleoside triphosphate hydrolases"/>
    <property type="match status" value="1"/>
</dbReference>
<reference evidence="19 20" key="1">
    <citation type="submission" date="2017-11" db="EMBL/GenBank/DDBJ databases">
        <title>Isolation and Characterization of Methanogenic Archaea from Saline Meromictic Lake at Siberia.</title>
        <authorList>
            <person name="Shen Y."/>
            <person name="Huang H.-H."/>
            <person name="Lai M.-C."/>
            <person name="Chen S.-C."/>
        </authorList>
    </citation>
    <scope>NUCLEOTIDE SEQUENCE [LARGE SCALE GENOMIC DNA]</scope>
    <source>
        <strain evidence="19 20">SY-01</strain>
    </source>
</reference>
<dbReference type="InterPro" id="IPR030389">
    <property type="entry name" value="G_FEOB_dom"/>
</dbReference>
<accession>A0A4E0QCU8</accession>